<proteinExistence type="predicted"/>
<dbReference type="RefSeq" id="WP_167924839.1">
    <property type="nucleotide sequence ID" value="NZ_JAATVY010000004.1"/>
</dbReference>
<dbReference type="EMBL" id="JAATVY010000004">
    <property type="protein sequence ID" value="NJC69982.1"/>
    <property type="molecule type" value="Genomic_DNA"/>
</dbReference>
<evidence type="ECO:0000313" key="1">
    <source>
        <dbReference type="EMBL" id="NJC69982.1"/>
    </source>
</evidence>
<keyword evidence="2" id="KW-1185">Reference proteome</keyword>
<dbReference type="Proteomes" id="UP000722989">
    <property type="component" value="Unassembled WGS sequence"/>
</dbReference>
<gene>
    <name evidence="1" type="ORF">HC031_09695</name>
</gene>
<organism evidence="1 2">
    <name type="scientific">Planosporangium thailandense</name>
    <dbReference type="NCBI Taxonomy" id="765197"/>
    <lineage>
        <taxon>Bacteria</taxon>
        <taxon>Bacillati</taxon>
        <taxon>Actinomycetota</taxon>
        <taxon>Actinomycetes</taxon>
        <taxon>Micromonosporales</taxon>
        <taxon>Micromonosporaceae</taxon>
        <taxon>Planosporangium</taxon>
    </lineage>
</organism>
<evidence type="ECO:0000313" key="2">
    <source>
        <dbReference type="Proteomes" id="UP000722989"/>
    </source>
</evidence>
<protein>
    <submittedName>
        <fullName evidence="1">Uncharacterized protein</fullName>
    </submittedName>
</protein>
<sequence>MGERAACPRGAGAYDEVAAIGERIHSPELRDGRLYTISRRELRAALVNAAWSAGGDIRTNAAVAGG</sequence>
<comment type="caution">
    <text evidence="1">The sequence shown here is derived from an EMBL/GenBank/DDBJ whole genome shotgun (WGS) entry which is preliminary data.</text>
</comment>
<reference evidence="1 2" key="1">
    <citation type="submission" date="2020-03" db="EMBL/GenBank/DDBJ databases">
        <title>WGS of the type strain of Planosporangium spp.</title>
        <authorList>
            <person name="Thawai C."/>
        </authorList>
    </citation>
    <scope>NUCLEOTIDE SEQUENCE [LARGE SCALE GENOMIC DNA]</scope>
    <source>
        <strain evidence="1 2">TBRC 5610</strain>
    </source>
</reference>
<accession>A0ABX0XVR4</accession>
<name>A0ABX0XVR4_9ACTN</name>